<evidence type="ECO:0000256" key="5">
    <source>
        <dbReference type="PIRSR" id="PIRSR000699-1"/>
    </source>
</evidence>
<name>A0A437KA61_9BACI</name>
<reference evidence="8 9" key="1">
    <citation type="submission" date="2019-01" db="EMBL/GenBank/DDBJ databases">
        <title>Bacillus sp. M5HDSG1-1, whole genome shotgun sequence.</title>
        <authorList>
            <person name="Tuo L."/>
        </authorList>
    </citation>
    <scope>NUCLEOTIDE SEQUENCE [LARGE SCALE GENOMIC DNA]</scope>
    <source>
        <strain evidence="8 9">M5HDSG1-1</strain>
    </source>
</reference>
<feature type="modified residue" description="Phosphohistidine; by HPr" evidence="7">
    <location>
        <position position="78"/>
    </location>
</feature>
<keyword evidence="3" id="KW-0808">Transferase</keyword>
<protein>
    <submittedName>
        <fullName evidence="8">PTS lactose/cellobiose transporter subunit IIA</fullName>
    </submittedName>
</protein>
<dbReference type="Pfam" id="PF02255">
    <property type="entry name" value="PTS_IIA"/>
    <property type="match status" value="1"/>
</dbReference>
<evidence type="ECO:0000256" key="2">
    <source>
        <dbReference type="ARBA" id="ARBA00022597"/>
    </source>
</evidence>
<dbReference type="PROSITE" id="PS51095">
    <property type="entry name" value="PTS_EIIA_TYPE_3"/>
    <property type="match status" value="1"/>
</dbReference>
<dbReference type="GO" id="GO:0016740">
    <property type="term" value="F:transferase activity"/>
    <property type="evidence" value="ECO:0007669"/>
    <property type="project" value="UniProtKB-KW"/>
</dbReference>
<keyword evidence="6" id="KW-0460">Magnesium</keyword>
<evidence type="ECO:0000256" key="4">
    <source>
        <dbReference type="ARBA" id="ARBA00022683"/>
    </source>
</evidence>
<feature type="binding site" evidence="6">
    <location>
        <position position="81"/>
    </location>
    <ligand>
        <name>Mg(2+)</name>
        <dbReference type="ChEBI" id="CHEBI:18420"/>
        <note>ligand shared between all trimeric partners</note>
    </ligand>
</feature>
<dbReference type="GeneID" id="87616762"/>
<comment type="cofactor">
    <cofactor evidence="6">
        <name>Mg(2+)</name>
        <dbReference type="ChEBI" id="CHEBI:18420"/>
    </cofactor>
    <text evidence="6">Binds 1 Mg(2+) ion per trimer.</text>
</comment>
<keyword evidence="9" id="KW-1185">Reference proteome</keyword>
<evidence type="ECO:0000256" key="1">
    <source>
        <dbReference type="ARBA" id="ARBA00022448"/>
    </source>
</evidence>
<dbReference type="GO" id="GO:0046872">
    <property type="term" value="F:metal ion binding"/>
    <property type="evidence" value="ECO:0007669"/>
    <property type="project" value="UniProtKB-KW"/>
</dbReference>
<keyword evidence="2" id="KW-0762">Sugar transport</keyword>
<evidence type="ECO:0000313" key="9">
    <source>
        <dbReference type="Proteomes" id="UP000288024"/>
    </source>
</evidence>
<organism evidence="8 9">
    <name type="scientific">Niallia taxi</name>
    <dbReference type="NCBI Taxonomy" id="2499688"/>
    <lineage>
        <taxon>Bacteria</taxon>
        <taxon>Bacillati</taxon>
        <taxon>Bacillota</taxon>
        <taxon>Bacilli</taxon>
        <taxon>Bacillales</taxon>
        <taxon>Bacillaceae</taxon>
        <taxon>Niallia</taxon>
    </lineage>
</organism>
<proteinExistence type="predicted"/>
<evidence type="ECO:0000256" key="6">
    <source>
        <dbReference type="PIRSR" id="PIRSR000699-2"/>
    </source>
</evidence>
<dbReference type="Proteomes" id="UP000288024">
    <property type="component" value="Unassembled WGS sequence"/>
</dbReference>
<accession>A0A437KA61</accession>
<dbReference type="EMBL" id="RZTZ01000005">
    <property type="protein sequence ID" value="RVT61618.1"/>
    <property type="molecule type" value="Genomic_DNA"/>
</dbReference>
<dbReference type="SUPFAM" id="SSF46973">
    <property type="entry name" value="Enzyme IIa from lactose specific PTS, IIa-lac"/>
    <property type="match status" value="1"/>
</dbReference>
<dbReference type="GO" id="GO:0009401">
    <property type="term" value="P:phosphoenolpyruvate-dependent sugar phosphotransferase system"/>
    <property type="evidence" value="ECO:0007669"/>
    <property type="project" value="UniProtKB-KW"/>
</dbReference>
<dbReference type="RefSeq" id="WP_127739075.1">
    <property type="nucleotide sequence ID" value="NZ_CAJCKN010000008.1"/>
</dbReference>
<keyword evidence="4" id="KW-0598">Phosphotransferase system</keyword>
<dbReference type="AlphaFoldDB" id="A0A437KA61"/>
<keyword evidence="1" id="KW-0813">Transport</keyword>
<comment type="caution">
    <text evidence="8">The sequence shown here is derived from an EMBL/GenBank/DDBJ whole genome shotgun (WGS) entry which is preliminary data.</text>
</comment>
<dbReference type="PIRSF" id="PIRSF000699">
    <property type="entry name" value="PTS_IILac_III"/>
    <property type="match status" value="1"/>
</dbReference>
<evidence type="ECO:0000256" key="3">
    <source>
        <dbReference type="ARBA" id="ARBA00022679"/>
    </source>
</evidence>
<dbReference type="InterPro" id="IPR003188">
    <property type="entry name" value="PTS_IIA_lac/cel"/>
</dbReference>
<sequence>MAENAMEMTGFTIISNVGMAKSLVMEALYAAKKGEYELAEQKLKESQNFFLISHKTHSTLIQREANGESLPFSLLFMHAEDQLMSAETTYELVKEMITMYKRIDIMEKGSVSR</sequence>
<gene>
    <name evidence="8" type="ORF">EM808_15360</name>
</gene>
<evidence type="ECO:0000313" key="8">
    <source>
        <dbReference type="EMBL" id="RVT61618.1"/>
    </source>
</evidence>
<dbReference type="PANTHER" id="PTHR34382:SF7">
    <property type="entry name" value="PTS SYSTEM N,N'-DIACETYLCHITOBIOSE-SPECIFIC EIIA COMPONENT"/>
    <property type="match status" value="1"/>
</dbReference>
<dbReference type="CDD" id="cd00215">
    <property type="entry name" value="PTS_IIA_lac"/>
    <property type="match status" value="1"/>
</dbReference>
<evidence type="ECO:0000256" key="7">
    <source>
        <dbReference type="PROSITE-ProRule" id="PRU00418"/>
    </source>
</evidence>
<dbReference type="InterPro" id="IPR036542">
    <property type="entry name" value="PTS_IIA_lac/cel_sf"/>
</dbReference>
<keyword evidence="6" id="KW-0479">Metal-binding</keyword>
<feature type="active site" description="Tele-phosphohistidine intermediate" evidence="5">
    <location>
        <position position="78"/>
    </location>
</feature>
<dbReference type="PANTHER" id="PTHR34382">
    <property type="entry name" value="PTS SYSTEM N,N'-DIACETYLCHITOBIOSE-SPECIFIC EIIA COMPONENT"/>
    <property type="match status" value="1"/>
</dbReference>
<dbReference type="Gene3D" id="1.20.58.80">
    <property type="entry name" value="Phosphotransferase system, lactose/cellobiose-type IIA subunit"/>
    <property type="match status" value="1"/>
</dbReference>